<dbReference type="Pfam" id="PF04397">
    <property type="entry name" value="LytTR"/>
    <property type="match status" value="1"/>
</dbReference>
<dbReference type="Proteomes" id="UP001055025">
    <property type="component" value="Unassembled WGS sequence"/>
</dbReference>
<dbReference type="SMART" id="SM00850">
    <property type="entry name" value="LytTR"/>
    <property type="match status" value="1"/>
</dbReference>
<dbReference type="RefSeq" id="WP_265591133.1">
    <property type="nucleotide sequence ID" value="NZ_BQKC01000002.1"/>
</dbReference>
<gene>
    <name evidence="2" type="ORF">ATOP_19380</name>
</gene>
<dbReference type="GO" id="GO:0003677">
    <property type="term" value="F:DNA binding"/>
    <property type="evidence" value="ECO:0007669"/>
    <property type="project" value="InterPro"/>
</dbReference>
<comment type="caution">
    <text evidence="2">The sequence shown here is derived from an EMBL/GenBank/DDBJ whole genome shotgun (WGS) entry which is preliminary data.</text>
</comment>
<name>A0AAV5B8U8_9ACTN</name>
<dbReference type="EMBL" id="BQKC01000002">
    <property type="protein sequence ID" value="GJM56283.1"/>
    <property type="molecule type" value="Genomic_DNA"/>
</dbReference>
<sequence length="303" mass="33170">MITDRNLRAFSIAVAMGNEKEALYLCQAVSELGMPVEPFYVHGDRELVECCDRGVADMILIGDDFGSTKGRFTAHLRALHRLKDPAPAAVVCHSKDSYCAAAEARAEDAMPASFDGARLRSTVERLMAMVPESSRVIEMIDCLEIDDGAEVHYARYSDISVVRWSSKSRNKVEVYTMDGPFLWSRTMEEARRELHPKGFVMVSRNAVVNLEAVLEVMPENSRRIKLKMPFMSEPVTVSKSLSKEVAEALALTGRFKAEDFSGGGNMGVFSAGVMADFLQKAMALVKGGDSGQGTLPGNLLGAF</sequence>
<dbReference type="PANTHER" id="PTHR37299">
    <property type="entry name" value="TRANSCRIPTIONAL REGULATOR-RELATED"/>
    <property type="match status" value="1"/>
</dbReference>
<dbReference type="PROSITE" id="PS50930">
    <property type="entry name" value="HTH_LYTTR"/>
    <property type="match status" value="1"/>
</dbReference>
<dbReference type="InterPro" id="IPR046947">
    <property type="entry name" value="LytR-like"/>
</dbReference>
<evidence type="ECO:0000313" key="3">
    <source>
        <dbReference type="Proteomes" id="UP001055025"/>
    </source>
</evidence>
<dbReference type="GO" id="GO:0000156">
    <property type="term" value="F:phosphorelay response regulator activity"/>
    <property type="evidence" value="ECO:0007669"/>
    <property type="project" value="InterPro"/>
</dbReference>
<evidence type="ECO:0000313" key="2">
    <source>
        <dbReference type="EMBL" id="GJM56283.1"/>
    </source>
</evidence>
<accession>A0AAV5B8U8</accession>
<dbReference type="Gene3D" id="2.40.50.1020">
    <property type="entry name" value="LytTr DNA-binding domain"/>
    <property type="match status" value="1"/>
</dbReference>
<keyword evidence="3" id="KW-1185">Reference proteome</keyword>
<protein>
    <recommendedName>
        <fullName evidence="1">HTH LytTR-type domain-containing protein</fullName>
    </recommendedName>
</protein>
<proteinExistence type="predicted"/>
<dbReference type="InterPro" id="IPR007492">
    <property type="entry name" value="LytTR_DNA-bd_dom"/>
</dbReference>
<feature type="domain" description="HTH LytTR-type" evidence="1">
    <location>
        <begin position="143"/>
        <end position="251"/>
    </location>
</feature>
<reference evidence="2" key="1">
    <citation type="journal article" date="2022" name="Int. J. Syst. Evol. Microbiol.">
        <title>Granulimonas faecalis gen. nov., sp. nov., and Leptogranulimonas caecicola gen. nov., sp. nov., novel lactate-producing Atopobiaceae bacteria isolated from mouse intestines, and an emended description of the family Atopobiaceae.</title>
        <authorList>
            <person name="Morinaga K."/>
            <person name="Kusada H."/>
            <person name="Sakamoto S."/>
            <person name="Murakami T."/>
            <person name="Toyoda A."/>
            <person name="Mori H."/>
            <person name="Meng X.Y."/>
            <person name="Takashino M."/>
            <person name="Murotomi K."/>
            <person name="Tamaki H."/>
        </authorList>
    </citation>
    <scope>NUCLEOTIDE SEQUENCE</scope>
    <source>
        <strain evidence="2">OPF53</strain>
    </source>
</reference>
<organism evidence="2 3">
    <name type="scientific">Granulimonas faecalis</name>
    <dbReference type="NCBI Taxonomy" id="2894155"/>
    <lineage>
        <taxon>Bacteria</taxon>
        <taxon>Bacillati</taxon>
        <taxon>Actinomycetota</taxon>
        <taxon>Coriobacteriia</taxon>
        <taxon>Coriobacteriales</taxon>
        <taxon>Kribbibacteriaceae</taxon>
        <taxon>Granulimonas</taxon>
    </lineage>
</organism>
<dbReference type="AlphaFoldDB" id="A0AAV5B8U8"/>
<evidence type="ECO:0000259" key="1">
    <source>
        <dbReference type="PROSITE" id="PS50930"/>
    </source>
</evidence>
<dbReference type="PANTHER" id="PTHR37299:SF1">
    <property type="entry name" value="STAGE 0 SPORULATION PROTEIN A HOMOLOG"/>
    <property type="match status" value="1"/>
</dbReference>